<evidence type="ECO:0000313" key="8">
    <source>
        <dbReference type="EMBL" id="CAG8459170.1"/>
    </source>
</evidence>
<evidence type="ECO:0000313" key="9">
    <source>
        <dbReference type="Proteomes" id="UP000789375"/>
    </source>
</evidence>
<evidence type="ECO:0000256" key="2">
    <source>
        <dbReference type="ARBA" id="ARBA00023015"/>
    </source>
</evidence>
<dbReference type="CDD" id="cd07982">
    <property type="entry name" value="HFD_TAF10"/>
    <property type="match status" value="1"/>
</dbReference>
<feature type="compositionally biased region" description="Acidic residues" evidence="7">
    <location>
        <begin position="46"/>
        <end position="61"/>
    </location>
</feature>
<comment type="subcellular location">
    <subcellularLocation>
        <location evidence="1 6">Nucleus</location>
    </subcellularLocation>
</comment>
<dbReference type="PRINTS" id="PR01443">
    <property type="entry name" value="TFIID30KDSUB"/>
</dbReference>
<evidence type="ECO:0000256" key="6">
    <source>
        <dbReference type="PIRNR" id="PIRNR017246"/>
    </source>
</evidence>
<dbReference type="Proteomes" id="UP000789375">
    <property type="component" value="Unassembled WGS sequence"/>
</dbReference>
<feature type="region of interest" description="Disordered" evidence="7">
    <location>
        <begin position="1"/>
        <end position="67"/>
    </location>
</feature>
<dbReference type="GO" id="GO:0016251">
    <property type="term" value="F:RNA polymerase II general transcription initiation factor activity"/>
    <property type="evidence" value="ECO:0007669"/>
    <property type="project" value="TreeGrafter"/>
</dbReference>
<dbReference type="AlphaFoldDB" id="A0A9N8VT98"/>
<evidence type="ECO:0000256" key="4">
    <source>
        <dbReference type="ARBA" id="ARBA00023242"/>
    </source>
</evidence>
<comment type="caution">
    <text evidence="8">The sequence shown here is derived from an EMBL/GenBank/DDBJ whole genome shotgun (WGS) entry which is preliminary data.</text>
</comment>
<dbReference type="GO" id="GO:0000124">
    <property type="term" value="C:SAGA complex"/>
    <property type="evidence" value="ECO:0007669"/>
    <property type="project" value="TreeGrafter"/>
</dbReference>
<evidence type="ECO:0000256" key="7">
    <source>
        <dbReference type="SAM" id="MobiDB-lite"/>
    </source>
</evidence>
<comment type="function">
    <text evidence="6">Functions as a component of both the DNA-binding general transcription initiation factor complex TFIID and the transcription coactivator SAGA complex. Binding of TFIID to a promoter (with or without TATA element) is the initial step in pre-initiation complex (PIC) formation. TFIID plays a key role in the regulation of gene expression by RNA polymerase II through different activities such as transcription activator interaction, core promoter recognition and selectivity, TFIIA and TFIIB interaction, chromatin modification (histone acetylation by TAF1), facilitation of DNA opening and initiation of transcription. SAGA acts as a general cofactor required for essentially all RNA polymerase II transcription. At the promoters, SAGA is required for transcription pre-initiation complex (PIC) recruitment. It influences RNA polymerase II transcriptional activity through different activities such as TBP interaction (via core/TAF module) and promoter selectivity, interaction with transcription activators (via Tra1/SPT module), and chromatin modification through histone acetylation (via HAT module) and deubiquitination (via DUB module). SAGA preferentially acetylates histones H3 (to form H3K9ac, H3K14ac, H3K18ac and H3K23ac) and H2B and deubiquitinates histone H2B. SAGA interacts with DNA via upstream activating sequences (UASs).</text>
</comment>
<sequence length="180" mass="20461">MSSIDSNLPMEFDIDAEDQTYSIDKGKGKEIETPEPVKEEPPLPESVEEDNTDSSEEEESTDLPLSKRGEEFIRKDRTLLEFLPILNSFEPLIPDHVSEYYLSRSGASCDDIRVMRLMSLAAQKFVADIATDAFQYCKIRQQSKKNVGKQRNKTVLNLEDLAAALSEYGINVKKPDYYRA</sequence>
<dbReference type="EMBL" id="CAJVPP010000235">
    <property type="protein sequence ID" value="CAG8459170.1"/>
    <property type="molecule type" value="Genomic_DNA"/>
</dbReference>
<keyword evidence="3 6" id="KW-0804">Transcription</keyword>
<accession>A0A9N8VT98</accession>
<proteinExistence type="inferred from homology"/>
<dbReference type="PANTHER" id="PTHR21242:SF0">
    <property type="entry name" value="TRANSCRIPTION INITIATION FACTOR TFIID SUBUNIT 10"/>
    <property type="match status" value="1"/>
</dbReference>
<name>A0A9N8VT98_FUNMO</name>
<protein>
    <recommendedName>
        <fullName evidence="6">Transcription initiation factor TFIID subunit 10</fullName>
    </recommendedName>
</protein>
<feature type="compositionally biased region" description="Basic and acidic residues" evidence="7">
    <location>
        <begin position="24"/>
        <end position="41"/>
    </location>
</feature>
<gene>
    <name evidence="8" type="ORF">FMOSSE_LOCUS1946</name>
</gene>
<dbReference type="GO" id="GO:0005669">
    <property type="term" value="C:transcription factor TFIID complex"/>
    <property type="evidence" value="ECO:0007669"/>
    <property type="project" value="TreeGrafter"/>
</dbReference>
<dbReference type="GO" id="GO:1990841">
    <property type="term" value="F:promoter-specific chromatin binding"/>
    <property type="evidence" value="ECO:0007669"/>
    <property type="project" value="TreeGrafter"/>
</dbReference>
<evidence type="ECO:0000256" key="1">
    <source>
        <dbReference type="ARBA" id="ARBA00004123"/>
    </source>
</evidence>
<dbReference type="Pfam" id="PF03540">
    <property type="entry name" value="TAF10"/>
    <property type="match status" value="1"/>
</dbReference>
<dbReference type="PIRSF" id="PIRSF017246">
    <property type="entry name" value="TFIID_TAF10"/>
    <property type="match status" value="1"/>
</dbReference>
<keyword evidence="2 6" id="KW-0805">Transcription regulation</keyword>
<evidence type="ECO:0000256" key="5">
    <source>
        <dbReference type="ARBA" id="ARBA00025730"/>
    </source>
</evidence>
<reference evidence="8" key="1">
    <citation type="submission" date="2021-06" db="EMBL/GenBank/DDBJ databases">
        <authorList>
            <person name="Kallberg Y."/>
            <person name="Tangrot J."/>
            <person name="Rosling A."/>
        </authorList>
    </citation>
    <scope>NUCLEOTIDE SEQUENCE</scope>
    <source>
        <strain evidence="8">87-6 pot B 2015</strain>
    </source>
</reference>
<evidence type="ECO:0000256" key="3">
    <source>
        <dbReference type="ARBA" id="ARBA00023163"/>
    </source>
</evidence>
<comment type="similarity">
    <text evidence="5 6">Belongs to the TAF10 family.</text>
</comment>
<keyword evidence="4 6" id="KW-0539">Nucleus</keyword>
<organism evidence="8 9">
    <name type="scientific">Funneliformis mosseae</name>
    <name type="common">Endomycorrhizal fungus</name>
    <name type="synonym">Glomus mosseae</name>
    <dbReference type="NCBI Taxonomy" id="27381"/>
    <lineage>
        <taxon>Eukaryota</taxon>
        <taxon>Fungi</taxon>
        <taxon>Fungi incertae sedis</taxon>
        <taxon>Mucoromycota</taxon>
        <taxon>Glomeromycotina</taxon>
        <taxon>Glomeromycetes</taxon>
        <taxon>Glomerales</taxon>
        <taxon>Glomeraceae</taxon>
        <taxon>Funneliformis</taxon>
    </lineage>
</organism>
<keyword evidence="9" id="KW-1185">Reference proteome</keyword>
<dbReference type="GO" id="GO:0006367">
    <property type="term" value="P:transcription initiation at RNA polymerase II promoter"/>
    <property type="evidence" value="ECO:0007669"/>
    <property type="project" value="TreeGrafter"/>
</dbReference>
<dbReference type="InterPro" id="IPR003923">
    <property type="entry name" value="TAF10"/>
</dbReference>
<dbReference type="PANTHER" id="PTHR21242">
    <property type="entry name" value="TRANSCRIPTION INITIATION FACTOR TFIID SUBUNIT 10"/>
    <property type="match status" value="1"/>
</dbReference>